<accession>A0A9R1WWI9</accession>
<evidence type="ECO:0000256" key="1">
    <source>
        <dbReference type="SAM" id="MobiDB-lite"/>
    </source>
</evidence>
<dbReference type="PANTHER" id="PTHR47481">
    <property type="match status" value="1"/>
</dbReference>
<comment type="caution">
    <text evidence="2">The sequence shown here is derived from an EMBL/GenBank/DDBJ whole genome shotgun (WGS) entry which is preliminary data.</text>
</comment>
<feature type="region of interest" description="Disordered" evidence="1">
    <location>
        <begin position="209"/>
        <end position="243"/>
    </location>
</feature>
<proteinExistence type="predicted"/>
<dbReference type="Proteomes" id="UP000235145">
    <property type="component" value="Unassembled WGS sequence"/>
</dbReference>
<dbReference type="AlphaFoldDB" id="A0A9R1WWI9"/>
<reference evidence="2 3" key="1">
    <citation type="journal article" date="2017" name="Nat. Commun.">
        <title>Genome assembly with in vitro proximity ligation data and whole-genome triplication in lettuce.</title>
        <authorList>
            <person name="Reyes-Chin-Wo S."/>
            <person name="Wang Z."/>
            <person name="Yang X."/>
            <person name="Kozik A."/>
            <person name="Arikit S."/>
            <person name="Song C."/>
            <person name="Xia L."/>
            <person name="Froenicke L."/>
            <person name="Lavelle D.O."/>
            <person name="Truco M.J."/>
            <person name="Xia R."/>
            <person name="Zhu S."/>
            <person name="Xu C."/>
            <person name="Xu H."/>
            <person name="Xu X."/>
            <person name="Cox K."/>
            <person name="Korf I."/>
            <person name="Meyers B.C."/>
            <person name="Michelmore R.W."/>
        </authorList>
    </citation>
    <scope>NUCLEOTIDE SEQUENCE [LARGE SCALE GENOMIC DNA]</scope>
    <source>
        <strain evidence="3">cv. Salinas</strain>
        <tissue evidence="2">Seedlings</tissue>
    </source>
</reference>
<gene>
    <name evidence="2" type="ORF">LSAT_V11C800427080</name>
</gene>
<feature type="compositionally biased region" description="Polar residues" evidence="1">
    <location>
        <begin position="232"/>
        <end position="243"/>
    </location>
</feature>
<organism evidence="2 3">
    <name type="scientific">Lactuca sativa</name>
    <name type="common">Garden lettuce</name>
    <dbReference type="NCBI Taxonomy" id="4236"/>
    <lineage>
        <taxon>Eukaryota</taxon>
        <taxon>Viridiplantae</taxon>
        <taxon>Streptophyta</taxon>
        <taxon>Embryophyta</taxon>
        <taxon>Tracheophyta</taxon>
        <taxon>Spermatophyta</taxon>
        <taxon>Magnoliopsida</taxon>
        <taxon>eudicotyledons</taxon>
        <taxon>Gunneridae</taxon>
        <taxon>Pentapetalae</taxon>
        <taxon>asterids</taxon>
        <taxon>campanulids</taxon>
        <taxon>Asterales</taxon>
        <taxon>Asteraceae</taxon>
        <taxon>Cichorioideae</taxon>
        <taxon>Cichorieae</taxon>
        <taxon>Lactucinae</taxon>
        <taxon>Lactuca</taxon>
    </lineage>
</organism>
<dbReference type="OrthoDB" id="1626798at2759"/>
<name>A0A9R1WWI9_LACSA</name>
<dbReference type="PANTHER" id="PTHR47481:SF36">
    <property type="entry name" value="CCHC-TYPE DOMAIN-CONTAINING PROTEIN"/>
    <property type="match status" value="1"/>
</dbReference>
<evidence type="ECO:0000313" key="2">
    <source>
        <dbReference type="EMBL" id="KAJ0190296.1"/>
    </source>
</evidence>
<evidence type="ECO:0000313" key="3">
    <source>
        <dbReference type="Proteomes" id="UP000235145"/>
    </source>
</evidence>
<dbReference type="Pfam" id="PF14223">
    <property type="entry name" value="Retrotran_gag_2"/>
    <property type="match status" value="1"/>
</dbReference>
<sequence>MGDLQVVGGIKKLNNNNYKTWETCMKSYLQGQDLWEVVGGSKTTPQEEDVKGTLRKWKIKAGKAMFALKTTIEEEMLEQIRDENTPKEAWDTFVMLFSKKNDTRLQLLENELLSISQRDMTIAQYFHKVKSICWEITELDPQSVIPEARMKRIIIHGLRPEYRSFVTALQGWPVQPSLVEFENLLANQEAMAKQMGGITLKSEEEALYTSKSRRNFKSPSKEGYKNADKGKSQQGTSQPWRSQ</sequence>
<dbReference type="EMBL" id="NBSK02000008">
    <property type="protein sequence ID" value="KAJ0190296.1"/>
    <property type="molecule type" value="Genomic_DNA"/>
</dbReference>
<protein>
    <recommendedName>
        <fullName evidence="4">DUF4219 domain-containing protein</fullName>
    </recommendedName>
</protein>
<feature type="compositionally biased region" description="Basic and acidic residues" evidence="1">
    <location>
        <begin position="219"/>
        <end position="231"/>
    </location>
</feature>
<evidence type="ECO:0008006" key="4">
    <source>
        <dbReference type="Google" id="ProtNLM"/>
    </source>
</evidence>
<keyword evidence="3" id="KW-1185">Reference proteome</keyword>